<evidence type="ECO:0000256" key="3">
    <source>
        <dbReference type="ARBA" id="ARBA00023237"/>
    </source>
</evidence>
<keyword evidence="8" id="KW-1185">Reference proteome</keyword>
<dbReference type="Proteomes" id="UP001501251">
    <property type="component" value="Unassembled WGS sequence"/>
</dbReference>
<keyword evidence="3" id="KW-0998">Cell outer membrane</keyword>
<gene>
    <name evidence="7" type="ORF">GCM10022252_14170</name>
</gene>
<comment type="subcellular location">
    <subcellularLocation>
        <location evidence="1">Cell outer membrane</location>
    </subcellularLocation>
</comment>
<evidence type="ECO:0000259" key="6">
    <source>
        <dbReference type="PROSITE" id="PS51123"/>
    </source>
</evidence>
<dbReference type="Pfam" id="PF00691">
    <property type="entry name" value="OmpA"/>
    <property type="match status" value="1"/>
</dbReference>
<keyword evidence="2 4" id="KW-0472">Membrane</keyword>
<proteinExistence type="predicted"/>
<feature type="signal peptide" evidence="5">
    <location>
        <begin position="1"/>
        <end position="31"/>
    </location>
</feature>
<dbReference type="CDD" id="cd07185">
    <property type="entry name" value="OmpA_C-like"/>
    <property type="match status" value="1"/>
</dbReference>
<evidence type="ECO:0000256" key="1">
    <source>
        <dbReference type="ARBA" id="ARBA00004442"/>
    </source>
</evidence>
<protein>
    <recommendedName>
        <fullName evidence="6">OmpA-like domain-containing protein</fullName>
    </recommendedName>
</protein>
<dbReference type="PROSITE" id="PS51123">
    <property type="entry name" value="OMPA_2"/>
    <property type="match status" value="1"/>
</dbReference>
<organism evidence="7 8">
    <name type="scientific">Streptosporangium oxazolinicum</name>
    <dbReference type="NCBI Taxonomy" id="909287"/>
    <lineage>
        <taxon>Bacteria</taxon>
        <taxon>Bacillati</taxon>
        <taxon>Actinomycetota</taxon>
        <taxon>Actinomycetes</taxon>
        <taxon>Streptosporangiales</taxon>
        <taxon>Streptosporangiaceae</taxon>
        <taxon>Streptosporangium</taxon>
    </lineage>
</organism>
<dbReference type="PRINTS" id="PR01021">
    <property type="entry name" value="OMPADOMAIN"/>
</dbReference>
<dbReference type="InterPro" id="IPR006665">
    <property type="entry name" value="OmpA-like"/>
</dbReference>
<name>A0ABP8AIZ7_9ACTN</name>
<evidence type="ECO:0000313" key="7">
    <source>
        <dbReference type="EMBL" id="GAA4184774.1"/>
    </source>
</evidence>
<dbReference type="Gene3D" id="3.30.1330.60">
    <property type="entry name" value="OmpA-like domain"/>
    <property type="match status" value="1"/>
</dbReference>
<dbReference type="PANTHER" id="PTHR30329">
    <property type="entry name" value="STATOR ELEMENT OF FLAGELLAR MOTOR COMPLEX"/>
    <property type="match status" value="1"/>
</dbReference>
<evidence type="ECO:0000256" key="4">
    <source>
        <dbReference type="PROSITE-ProRule" id="PRU00473"/>
    </source>
</evidence>
<keyword evidence="5" id="KW-0732">Signal</keyword>
<dbReference type="InterPro" id="IPR036737">
    <property type="entry name" value="OmpA-like_sf"/>
</dbReference>
<sequence length="190" mass="20563">MMSRSPERRTILALGPALLVLLTGLGTAAWADPGDETTAEVEDVVALVEDIFAEVESLDGAESESRRGEEVTVALTSDVLFALDRAVLTPRARQRVERVAERVRADSAGGTVRIEGHTDDQGGDAYNAALSLRRAGAVREALQGGLTGVTFQVEGFGERRPRVPNIVEGRPLEENRARNRRVEIVFTAKE</sequence>
<evidence type="ECO:0000313" key="8">
    <source>
        <dbReference type="Proteomes" id="UP001501251"/>
    </source>
</evidence>
<comment type="caution">
    <text evidence="7">The sequence shown here is derived from an EMBL/GenBank/DDBJ whole genome shotgun (WGS) entry which is preliminary data.</text>
</comment>
<evidence type="ECO:0000256" key="2">
    <source>
        <dbReference type="ARBA" id="ARBA00023136"/>
    </source>
</evidence>
<dbReference type="InterPro" id="IPR006664">
    <property type="entry name" value="OMP_bac"/>
</dbReference>
<dbReference type="PANTHER" id="PTHR30329:SF21">
    <property type="entry name" value="LIPOPROTEIN YIAD-RELATED"/>
    <property type="match status" value="1"/>
</dbReference>
<dbReference type="SUPFAM" id="SSF103088">
    <property type="entry name" value="OmpA-like"/>
    <property type="match status" value="1"/>
</dbReference>
<dbReference type="InterPro" id="IPR050330">
    <property type="entry name" value="Bact_OuterMem_StrucFunc"/>
</dbReference>
<reference evidence="8" key="1">
    <citation type="journal article" date="2019" name="Int. J. Syst. Evol. Microbiol.">
        <title>The Global Catalogue of Microorganisms (GCM) 10K type strain sequencing project: providing services to taxonomists for standard genome sequencing and annotation.</title>
        <authorList>
            <consortium name="The Broad Institute Genomics Platform"/>
            <consortium name="The Broad Institute Genome Sequencing Center for Infectious Disease"/>
            <person name="Wu L."/>
            <person name="Ma J."/>
        </authorList>
    </citation>
    <scope>NUCLEOTIDE SEQUENCE [LARGE SCALE GENOMIC DNA]</scope>
    <source>
        <strain evidence="8">JCM 17388</strain>
    </source>
</reference>
<dbReference type="EMBL" id="BAABAQ010000002">
    <property type="protein sequence ID" value="GAA4184774.1"/>
    <property type="molecule type" value="Genomic_DNA"/>
</dbReference>
<feature type="chain" id="PRO_5045909365" description="OmpA-like domain-containing protein" evidence="5">
    <location>
        <begin position="32"/>
        <end position="190"/>
    </location>
</feature>
<evidence type="ECO:0000256" key="5">
    <source>
        <dbReference type="SAM" id="SignalP"/>
    </source>
</evidence>
<accession>A0ABP8AIZ7</accession>
<feature type="domain" description="OmpA-like" evidence="6">
    <location>
        <begin position="68"/>
        <end position="190"/>
    </location>
</feature>